<accession>R7SB36</accession>
<dbReference type="SMART" id="SM00382">
    <property type="entry name" value="AAA"/>
    <property type="match status" value="1"/>
</dbReference>
<reference evidence="3" key="1">
    <citation type="journal article" date="2012" name="Science">
        <title>The Paleozoic origin of enzymatic lignin decomposition reconstructed from 31 fungal genomes.</title>
        <authorList>
            <person name="Floudas D."/>
            <person name="Binder M."/>
            <person name="Riley R."/>
            <person name="Barry K."/>
            <person name="Blanchette R.A."/>
            <person name="Henrissat B."/>
            <person name="Martinez A.T."/>
            <person name="Otillar R."/>
            <person name="Spatafora J.W."/>
            <person name="Yadav J.S."/>
            <person name="Aerts A."/>
            <person name="Benoit I."/>
            <person name="Boyd A."/>
            <person name="Carlson A."/>
            <person name="Copeland A."/>
            <person name="Coutinho P.M."/>
            <person name="de Vries R.P."/>
            <person name="Ferreira P."/>
            <person name="Findley K."/>
            <person name="Foster B."/>
            <person name="Gaskell J."/>
            <person name="Glotzer D."/>
            <person name="Gorecki P."/>
            <person name="Heitman J."/>
            <person name="Hesse C."/>
            <person name="Hori C."/>
            <person name="Igarashi K."/>
            <person name="Jurgens J.A."/>
            <person name="Kallen N."/>
            <person name="Kersten P."/>
            <person name="Kohler A."/>
            <person name="Kuees U."/>
            <person name="Kumar T.K.A."/>
            <person name="Kuo A."/>
            <person name="LaButti K."/>
            <person name="Larrondo L.F."/>
            <person name="Lindquist E."/>
            <person name="Ling A."/>
            <person name="Lombard V."/>
            <person name="Lucas S."/>
            <person name="Lundell T."/>
            <person name="Martin R."/>
            <person name="McLaughlin D.J."/>
            <person name="Morgenstern I."/>
            <person name="Morin E."/>
            <person name="Murat C."/>
            <person name="Nagy L.G."/>
            <person name="Nolan M."/>
            <person name="Ohm R.A."/>
            <person name="Patyshakuliyeva A."/>
            <person name="Rokas A."/>
            <person name="Ruiz-Duenas F.J."/>
            <person name="Sabat G."/>
            <person name="Salamov A."/>
            <person name="Samejima M."/>
            <person name="Schmutz J."/>
            <person name="Slot J.C."/>
            <person name="St John F."/>
            <person name="Stenlid J."/>
            <person name="Sun H."/>
            <person name="Sun S."/>
            <person name="Syed K."/>
            <person name="Tsang A."/>
            <person name="Wiebenga A."/>
            <person name="Young D."/>
            <person name="Pisabarro A."/>
            <person name="Eastwood D.C."/>
            <person name="Martin F."/>
            <person name="Cullen D."/>
            <person name="Grigoriev I.V."/>
            <person name="Hibbett D.S."/>
        </authorList>
    </citation>
    <scope>NUCLEOTIDE SEQUENCE [LARGE SCALE GENOMIC DNA]</scope>
    <source>
        <strain evidence="3">FP-101664</strain>
    </source>
</reference>
<dbReference type="KEGG" id="tvs:TRAVEDRAFT_54102"/>
<dbReference type="Gene3D" id="3.40.50.300">
    <property type="entry name" value="P-loop containing nucleotide triphosphate hydrolases"/>
    <property type="match status" value="1"/>
</dbReference>
<dbReference type="PANTHER" id="PTHR46411:SF3">
    <property type="entry name" value="AAA+ ATPASE DOMAIN-CONTAINING PROTEIN"/>
    <property type="match status" value="1"/>
</dbReference>
<dbReference type="GeneID" id="19417317"/>
<feature type="domain" description="AAA+ ATPase" evidence="1">
    <location>
        <begin position="533"/>
        <end position="658"/>
    </location>
</feature>
<dbReference type="InterPro" id="IPR003959">
    <property type="entry name" value="ATPase_AAA_core"/>
</dbReference>
<dbReference type="OrthoDB" id="10042665at2759"/>
<gene>
    <name evidence="2" type="ORF">TRAVEDRAFT_54102</name>
</gene>
<organism evidence="2 3">
    <name type="scientific">Trametes versicolor (strain FP-101664)</name>
    <name type="common">White-rot fungus</name>
    <name type="synonym">Coriolus versicolor</name>
    <dbReference type="NCBI Taxonomy" id="717944"/>
    <lineage>
        <taxon>Eukaryota</taxon>
        <taxon>Fungi</taxon>
        <taxon>Dikarya</taxon>
        <taxon>Basidiomycota</taxon>
        <taxon>Agaricomycotina</taxon>
        <taxon>Agaricomycetes</taxon>
        <taxon>Polyporales</taxon>
        <taxon>Polyporaceae</taxon>
        <taxon>Trametes</taxon>
    </lineage>
</organism>
<dbReference type="SUPFAM" id="SSF52540">
    <property type="entry name" value="P-loop containing nucleoside triphosphate hydrolases"/>
    <property type="match status" value="1"/>
</dbReference>
<dbReference type="Pfam" id="PF00004">
    <property type="entry name" value="AAA"/>
    <property type="match status" value="1"/>
</dbReference>
<keyword evidence="2" id="KW-0378">Hydrolase</keyword>
<dbReference type="AlphaFoldDB" id="R7SB36"/>
<name>R7SB36_TRAVS</name>
<dbReference type="RefSeq" id="XP_008045206.1">
    <property type="nucleotide sequence ID" value="XM_008047015.1"/>
</dbReference>
<dbReference type="Pfam" id="PF22942">
    <property type="entry name" value="DUF7025"/>
    <property type="match status" value="1"/>
</dbReference>
<dbReference type="InterPro" id="IPR003593">
    <property type="entry name" value="AAA+_ATPase"/>
</dbReference>
<dbReference type="GO" id="GO:0005524">
    <property type="term" value="F:ATP binding"/>
    <property type="evidence" value="ECO:0007669"/>
    <property type="project" value="InterPro"/>
</dbReference>
<dbReference type="InterPro" id="IPR027417">
    <property type="entry name" value="P-loop_NTPase"/>
</dbReference>
<dbReference type="OMA" id="FDWENKY"/>
<evidence type="ECO:0000313" key="3">
    <source>
        <dbReference type="Proteomes" id="UP000054317"/>
    </source>
</evidence>
<dbReference type="GO" id="GO:0016887">
    <property type="term" value="F:ATP hydrolysis activity"/>
    <property type="evidence" value="ECO:0007669"/>
    <property type="project" value="InterPro"/>
</dbReference>
<dbReference type="PANTHER" id="PTHR46411">
    <property type="entry name" value="FAMILY ATPASE, PUTATIVE-RELATED"/>
    <property type="match status" value="1"/>
</dbReference>
<dbReference type="EMBL" id="JH711797">
    <property type="protein sequence ID" value="EIW52129.1"/>
    <property type="molecule type" value="Genomic_DNA"/>
</dbReference>
<sequence>MFGHSAGGLVNDDGSPGFAMPALAGDVVEFDPTKDEAPVAEEEVPQGPPGSVLEVKYLHEIHDSFKNQWIIKPAPAPTEEDKATKNDGAKYSVFAFTVIRKFNYSQDGKANTFNVTTSLQINSPELVKVGKEVLGDVQGISWTAKPLRIDPQTLLSWYPELQARADELAAQVKDEPEESALRLTHEHLNHLLTYLKETYGNTLDTLSSLLEHGQITFELLWSLFVPGKTTLYALCPITSEPRALRLVHAELCQKADSQAPVSAAYDPTGLLTSKNSQEQQMQFFWRLVVEYVEVDIQAHGDSAGDIGSSSSAQPKKDVCPTFGYAGLGRVIDVPRFKGAKKISSLVAYPIQYYPGLGGVDGLKERLIKRGKKWTEFAGGMHHVAYRGLAFKFKETSHIKFSVNSRIMIDRKTFADTVPNYPMLPRVSKTLSGQDIDRHARRAAAATSSADPDARELTDEELILTSPIVYGFGFADKQWLEFIVERVERFEWNDEAFEQLVIPPAHKTVLKTLVESQNAGASAKFDDFVSGKGHGLVINLFGNPGTGKSLTAEAMSEYVRKPLYVVGAADLGTHAEALDQNLTSILKVAAVWGAVVLIDEADVFLEERTLAHLERNAMVAVFLRQLEYFRGILFLTTNRVRVFDEAFQSRIHVSLRYQDLSPDAKRHIWLAFLKKVNGDVPYGGITQEQLRSLGEKKVNGRQIKNIVKTAGALAIGRQQPLTFAHLEQVLDLMEQFDTAHIMYQ</sequence>
<evidence type="ECO:0000259" key="1">
    <source>
        <dbReference type="SMART" id="SM00382"/>
    </source>
</evidence>
<keyword evidence="3" id="KW-1185">Reference proteome</keyword>
<dbReference type="Proteomes" id="UP000054317">
    <property type="component" value="Unassembled WGS sequence"/>
</dbReference>
<dbReference type="InterPro" id="IPR054289">
    <property type="entry name" value="DUF7025"/>
</dbReference>
<proteinExistence type="predicted"/>
<protein>
    <submittedName>
        <fullName evidence="2">p-loop containing nucleoside triphosphate hydrolase protein</fullName>
    </submittedName>
</protein>
<evidence type="ECO:0000313" key="2">
    <source>
        <dbReference type="EMBL" id="EIW52129.1"/>
    </source>
</evidence>